<sequence>MKTWMMLANAAPLFMSEMNGNEKIPFTGIIAVTLTGFAVVFLGLIILIAFVSLLGKFFESRSNKSKPDAPSAPKQEQKPAPKPAPKSPAADLNEEQAVVAAICAAISAMGDAEGTTYAVKSIRPRQASVRGARPAWYMAGLRDNTTPF</sequence>
<feature type="region of interest" description="Disordered" evidence="6">
    <location>
        <begin position="61"/>
        <end position="91"/>
    </location>
</feature>
<accession>D4LDP5</accession>
<dbReference type="PATRIC" id="fig|213810.4.peg.1561"/>
<comment type="subcellular location">
    <subcellularLocation>
        <location evidence="1">Cell membrane</location>
    </subcellularLocation>
</comment>
<keyword evidence="2" id="KW-1003">Cell membrane</keyword>
<gene>
    <name evidence="8" type="ordered locus">RUM_16610</name>
</gene>
<keyword evidence="3 7" id="KW-0812">Transmembrane</keyword>
<dbReference type="GO" id="GO:0005886">
    <property type="term" value="C:plasma membrane"/>
    <property type="evidence" value="ECO:0007669"/>
    <property type="project" value="UniProtKB-SubCell"/>
</dbReference>
<organism evidence="8 9">
    <name type="scientific">Ruminococcus champanellensis (strain DSM 18848 / JCM 17042 / KCTC 15320 / 18P13)</name>
    <dbReference type="NCBI Taxonomy" id="213810"/>
    <lineage>
        <taxon>Bacteria</taxon>
        <taxon>Bacillati</taxon>
        <taxon>Bacillota</taxon>
        <taxon>Clostridia</taxon>
        <taxon>Eubacteriales</taxon>
        <taxon>Oscillospiraceae</taxon>
        <taxon>Ruminococcus</taxon>
    </lineage>
</organism>
<evidence type="ECO:0000256" key="7">
    <source>
        <dbReference type="SAM" id="Phobius"/>
    </source>
</evidence>
<dbReference type="AlphaFoldDB" id="D4LDP5"/>
<dbReference type="InterPro" id="IPR005899">
    <property type="entry name" value="Na_pump_deCOase"/>
</dbReference>
<evidence type="ECO:0000256" key="3">
    <source>
        <dbReference type="ARBA" id="ARBA00022692"/>
    </source>
</evidence>
<dbReference type="KEGG" id="rch:RUM_16610"/>
<keyword evidence="4 7" id="KW-1133">Transmembrane helix</keyword>
<evidence type="ECO:0000256" key="6">
    <source>
        <dbReference type="SAM" id="MobiDB-lite"/>
    </source>
</evidence>
<dbReference type="BioCyc" id="RCHA213810:RUM_RS08080-MONOMER"/>
<reference evidence="8" key="2">
    <citation type="submission" date="2010-03" db="EMBL/GenBank/DDBJ databases">
        <authorList>
            <person name="Pajon A."/>
        </authorList>
    </citation>
    <scope>NUCLEOTIDE SEQUENCE</scope>
    <source>
        <strain evidence="8">Type strain: 18P13</strain>
    </source>
</reference>
<evidence type="ECO:0000256" key="1">
    <source>
        <dbReference type="ARBA" id="ARBA00004236"/>
    </source>
</evidence>
<dbReference type="HOGENOM" id="CLU_146065_1_0_9"/>
<dbReference type="GO" id="GO:0036376">
    <property type="term" value="P:sodium ion export across plasma membrane"/>
    <property type="evidence" value="ECO:0007669"/>
    <property type="project" value="InterPro"/>
</dbReference>
<name>D4LDP5_RUMC1</name>
<evidence type="ECO:0000256" key="4">
    <source>
        <dbReference type="ARBA" id="ARBA00022989"/>
    </source>
</evidence>
<dbReference type="Proteomes" id="UP000007054">
    <property type="component" value="Chromosome"/>
</dbReference>
<proteinExistence type="predicted"/>
<dbReference type="GO" id="GO:0015081">
    <property type="term" value="F:sodium ion transmembrane transporter activity"/>
    <property type="evidence" value="ECO:0007669"/>
    <property type="project" value="InterPro"/>
</dbReference>
<reference evidence="8" key="1">
    <citation type="submission" date="2010-03" db="EMBL/GenBank/DDBJ databases">
        <title>The genome sequence of Ruminococcus sp. 18P13.</title>
        <authorList>
            <consortium name="metaHIT consortium -- http://www.metahit.eu/"/>
            <person name="Pajon A."/>
            <person name="Turner K."/>
            <person name="Parkhill J."/>
            <person name="Bernalier A."/>
        </authorList>
    </citation>
    <scope>NUCLEOTIDE SEQUENCE [LARGE SCALE GENOMIC DNA]</scope>
    <source>
        <strain evidence="8">Type strain: 18P13</strain>
    </source>
</reference>
<keyword evidence="9" id="KW-1185">Reference proteome</keyword>
<keyword evidence="5 7" id="KW-0472">Membrane</keyword>
<evidence type="ECO:0000313" key="8">
    <source>
        <dbReference type="EMBL" id="CBL17740.1"/>
    </source>
</evidence>
<dbReference type="EMBL" id="FP929052">
    <property type="protein sequence ID" value="CBL17740.1"/>
    <property type="molecule type" value="Genomic_DNA"/>
</dbReference>
<evidence type="ECO:0000256" key="2">
    <source>
        <dbReference type="ARBA" id="ARBA00022475"/>
    </source>
</evidence>
<evidence type="ECO:0000256" key="5">
    <source>
        <dbReference type="ARBA" id="ARBA00023136"/>
    </source>
</evidence>
<dbReference type="GeneID" id="83156371"/>
<dbReference type="RefSeq" id="WP_015558646.1">
    <property type="nucleotide sequence ID" value="NC_021039.1"/>
</dbReference>
<feature type="transmembrane region" description="Helical" evidence="7">
    <location>
        <begin position="30"/>
        <end position="54"/>
    </location>
</feature>
<dbReference type="STRING" id="213810.RUM_16610"/>
<dbReference type="Pfam" id="PF04277">
    <property type="entry name" value="OAD_gamma"/>
    <property type="match status" value="1"/>
</dbReference>
<dbReference type="NCBIfam" id="TIGR01195">
    <property type="entry name" value="oadG_fam"/>
    <property type="match status" value="1"/>
</dbReference>
<protein>
    <submittedName>
        <fullName evidence="8">Sodium pump decarboxylases, gamma subunit</fullName>
    </submittedName>
</protein>
<evidence type="ECO:0000313" key="9">
    <source>
        <dbReference type="Proteomes" id="UP000007054"/>
    </source>
</evidence>